<protein>
    <submittedName>
        <fullName evidence="1">Uncharacterized protein</fullName>
    </submittedName>
</protein>
<gene>
    <name evidence="1" type="primary">Mo00413</name>
    <name evidence="1" type="ORF">E5Q_00413</name>
</gene>
<evidence type="ECO:0000313" key="1">
    <source>
        <dbReference type="EMBL" id="GAA93767.1"/>
    </source>
</evidence>
<comment type="caution">
    <text evidence="1">The sequence shown here is derived from an EMBL/GenBank/DDBJ whole genome shotgun (WGS) entry which is preliminary data.</text>
</comment>
<reference evidence="1 2" key="1">
    <citation type="journal article" date="2011" name="J. Gen. Appl. Microbiol.">
        <title>Draft genome sequencing of the enigmatic basidiomycete Mixia osmundae.</title>
        <authorList>
            <person name="Nishida H."/>
            <person name="Nagatsuka Y."/>
            <person name="Sugiyama J."/>
        </authorList>
    </citation>
    <scope>NUCLEOTIDE SEQUENCE [LARGE SCALE GENOMIC DNA]</scope>
    <source>
        <strain evidence="2">CBS 9802 / IAM 14324 / JCM 22182 / KY 12970</strain>
    </source>
</reference>
<dbReference type="EMBL" id="BABT02000025">
    <property type="protein sequence ID" value="GAA93767.1"/>
    <property type="molecule type" value="Genomic_DNA"/>
</dbReference>
<dbReference type="InParanoid" id="G7DTC0"/>
<dbReference type="HOGENOM" id="CLU_175850_2_1_1"/>
<dbReference type="RefSeq" id="XP_014571459.1">
    <property type="nucleotide sequence ID" value="XM_014715973.1"/>
</dbReference>
<evidence type="ECO:0000313" key="2">
    <source>
        <dbReference type="Proteomes" id="UP000009131"/>
    </source>
</evidence>
<accession>G7DTC0</accession>
<dbReference type="Proteomes" id="UP000009131">
    <property type="component" value="Unassembled WGS sequence"/>
</dbReference>
<dbReference type="AlphaFoldDB" id="G7DTC0"/>
<dbReference type="OrthoDB" id="88410at2759"/>
<name>G7DTC0_MIXOS</name>
<organism evidence="1 2">
    <name type="scientific">Mixia osmundae (strain CBS 9802 / IAM 14324 / JCM 22182 / KY 12970)</name>
    <dbReference type="NCBI Taxonomy" id="764103"/>
    <lineage>
        <taxon>Eukaryota</taxon>
        <taxon>Fungi</taxon>
        <taxon>Dikarya</taxon>
        <taxon>Basidiomycota</taxon>
        <taxon>Pucciniomycotina</taxon>
        <taxon>Mixiomycetes</taxon>
        <taxon>Mixiales</taxon>
        <taxon>Mixiaceae</taxon>
        <taxon>Mixia</taxon>
    </lineage>
</organism>
<sequence length="62" mass="6761">MTYIIYAEPTNACMPVQCDSCTGMKWRGCGRHIDTVKSGLEKDGKELCTCPGTWPDSSKSTA</sequence>
<reference evidence="1 2" key="2">
    <citation type="journal article" date="2012" name="Open Biol.">
        <title>Characteristics of nucleosomes and linker DNA regions on the genome of the basidiomycete Mixia osmundae revealed by mono- and dinucleosome mapping.</title>
        <authorList>
            <person name="Nishida H."/>
            <person name="Kondo S."/>
            <person name="Matsumoto T."/>
            <person name="Suzuki Y."/>
            <person name="Yoshikawa H."/>
            <person name="Taylor T.D."/>
            <person name="Sugiyama J."/>
        </authorList>
    </citation>
    <scope>NUCLEOTIDE SEQUENCE [LARGE SCALE GENOMIC DNA]</scope>
    <source>
        <strain evidence="2">CBS 9802 / IAM 14324 / JCM 22182 / KY 12970</strain>
    </source>
</reference>
<keyword evidence="2" id="KW-1185">Reference proteome</keyword>
<proteinExistence type="predicted"/>